<evidence type="ECO:0000313" key="2">
    <source>
        <dbReference type="EMBL" id="PNX55226.1"/>
    </source>
</evidence>
<dbReference type="GO" id="GO:0016740">
    <property type="term" value="F:transferase activity"/>
    <property type="evidence" value="ECO:0007669"/>
    <property type="project" value="UniProtKB-KW"/>
</dbReference>
<dbReference type="SUPFAM" id="SSF75304">
    <property type="entry name" value="Amidase signature (AS) enzymes"/>
    <property type="match status" value="1"/>
</dbReference>
<dbReference type="Proteomes" id="UP000236291">
    <property type="component" value="Unassembled WGS sequence"/>
</dbReference>
<comment type="caution">
    <text evidence="2">The sequence shown here is derived from an EMBL/GenBank/DDBJ whole genome shotgun (WGS) entry which is preliminary data.</text>
</comment>
<keyword evidence="1" id="KW-0472">Membrane</keyword>
<feature type="non-terminal residue" evidence="2">
    <location>
        <position position="80"/>
    </location>
</feature>
<reference evidence="2 3" key="1">
    <citation type="journal article" date="2014" name="Am. J. Bot.">
        <title>Genome assembly and annotation for red clover (Trifolium pratense; Fabaceae).</title>
        <authorList>
            <person name="Istvanek J."/>
            <person name="Jaros M."/>
            <person name="Krenek A."/>
            <person name="Repkova J."/>
        </authorList>
    </citation>
    <scope>NUCLEOTIDE SEQUENCE [LARGE SCALE GENOMIC DNA]</scope>
    <source>
        <strain evidence="3">cv. Tatra</strain>
        <tissue evidence="2">Young leaves</tissue>
    </source>
</reference>
<proteinExistence type="predicted"/>
<dbReference type="Gene3D" id="3.90.1300.10">
    <property type="entry name" value="Amidase signature (AS) domain"/>
    <property type="match status" value="1"/>
</dbReference>
<sequence length="80" mass="9013">MFNTFQVKMGILMGTANFTIDIVVIVRLLLLFVRTIIRNSIKETLDQYDILISPAAPSVAYKICEKKNDPLAMYAGDIMT</sequence>
<name>A0A2K3JMF9_TRIPR</name>
<dbReference type="InterPro" id="IPR036928">
    <property type="entry name" value="AS_sf"/>
</dbReference>
<evidence type="ECO:0000256" key="1">
    <source>
        <dbReference type="SAM" id="Phobius"/>
    </source>
</evidence>
<dbReference type="STRING" id="57577.A0A2K3JMF9"/>
<dbReference type="AlphaFoldDB" id="A0A2K3JMF9"/>
<keyword evidence="2" id="KW-0808">Transferase</keyword>
<evidence type="ECO:0000313" key="3">
    <source>
        <dbReference type="Proteomes" id="UP000236291"/>
    </source>
</evidence>
<organism evidence="2 3">
    <name type="scientific">Trifolium pratense</name>
    <name type="common">Red clover</name>
    <dbReference type="NCBI Taxonomy" id="57577"/>
    <lineage>
        <taxon>Eukaryota</taxon>
        <taxon>Viridiplantae</taxon>
        <taxon>Streptophyta</taxon>
        <taxon>Embryophyta</taxon>
        <taxon>Tracheophyta</taxon>
        <taxon>Spermatophyta</taxon>
        <taxon>Magnoliopsida</taxon>
        <taxon>eudicotyledons</taxon>
        <taxon>Gunneridae</taxon>
        <taxon>Pentapetalae</taxon>
        <taxon>rosids</taxon>
        <taxon>fabids</taxon>
        <taxon>Fabales</taxon>
        <taxon>Fabaceae</taxon>
        <taxon>Papilionoideae</taxon>
        <taxon>50 kb inversion clade</taxon>
        <taxon>NPAAA clade</taxon>
        <taxon>Hologalegina</taxon>
        <taxon>IRL clade</taxon>
        <taxon>Trifolieae</taxon>
        <taxon>Trifolium</taxon>
    </lineage>
</organism>
<gene>
    <name evidence="2" type="ORF">L195_g048853</name>
</gene>
<keyword evidence="1" id="KW-0812">Transmembrane</keyword>
<dbReference type="EMBL" id="ASHM01070730">
    <property type="protein sequence ID" value="PNX55226.1"/>
    <property type="molecule type" value="Genomic_DNA"/>
</dbReference>
<feature type="transmembrane region" description="Helical" evidence="1">
    <location>
        <begin position="12"/>
        <end position="33"/>
    </location>
</feature>
<reference evidence="2 3" key="2">
    <citation type="journal article" date="2017" name="Front. Plant Sci.">
        <title>Gene Classification and Mining of Molecular Markers Useful in Red Clover (Trifolium pratense) Breeding.</title>
        <authorList>
            <person name="Istvanek J."/>
            <person name="Dluhosova J."/>
            <person name="Dluhos P."/>
            <person name="Patkova L."/>
            <person name="Nedelnik J."/>
            <person name="Repkova J."/>
        </authorList>
    </citation>
    <scope>NUCLEOTIDE SEQUENCE [LARGE SCALE GENOMIC DNA]</scope>
    <source>
        <strain evidence="3">cv. Tatra</strain>
        <tissue evidence="2">Young leaves</tissue>
    </source>
</reference>
<keyword evidence="1" id="KW-1133">Transmembrane helix</keyword>
<protein>
    <submittedName>
        <fullName evidence="2">Glutamyl-tRNA(Gln) amidotransferase subunit A chloroplastic/mitochondrial-like</fullName>
    </submittedName>
</protein>
<accession>A0A2K3JMF9</accession>